<dbReference type="RefSeq" id="WP_170125380.1">
    <property type="nucleotide sequence ID" value="NZ_QGDJ01000003.1"/>
</dbReference>
<keyword evidence="4" id="KW-0249">Electron transport</keyword>
<evidence type="ECO:0000256" key="2">
    <source>
        <dbReference type="ARBA" id="ARBA00022617"/>
    </source>
</evidence>
<evidence type="ECO:0000256" key="6">
    <source>
        <dbReference type="PIRSR" id="PIRSR000027-1"/>
    </source>
</evidence>
<protein>
    <submittedName>
        <fullName evidence="10">Cytochrome c556</fullName>
    </submittedName>
</protein>
<dbReference type="GO" id="GO:0005506">
    <property type="term" value="F:iron ion binding"/>
    <property type="evidence" value="ECO:0007669"/>
    <property type="project" value="InterPro"/>
</dbReference>
<feature type="binding site" description="covalent" evidence="7">
    <location>
        <position position="144"/>
    </location>
    <ligand>
        <name>heme c</name>
        <dbReference type="ChEBI" id="CHEBI:61717"/>
    </ligand>
</feature>
<dbReference type="AlphaFoldDB" id="A0A2Y9AJ86"/>
<dbReference type="PIRSF" id="PIRSF000027">
    <property type="entry name" value="Cytc_c_prime"/>
    <property type="match status" value="1"/>
</dbReference>
<accession>A0A2Y9AJ86</accession>
<dbReference type="SUPFAM" id="SSF47175">
    <property type="entry name" value="Cytochromes"/>
    <property type="match status" value="1"/>
</dbReference>
<evidence type="ECO:0000256" key="3">
    <source>
        <dbReference type="ARBA" id="ARBA00022723"/>
    </source>
</evidence>
<evidence type="ECO:0000256" key="7">
    <source>
        <dbReference type="PIRSR" id="PIRSR000027-2"/>
    </source>
</evidence>
<keyword evidence="1" id="KW-0813">Transport</keyword>
<evidence type="ECO:0000256" key="5">
    <source>
        <dbReference type="ARBA" id="ARBA00023004"/>
    </source>
</evidence>
<dbReference type="Pfam" id="PF01322">
    <property type="entry name" value="Cytochrom_C_2"/>
    <property type="match status" value="1"/>
</dbReference>
<keyword evidence="5 6" id="KW-0408">Iron</keyword>
<dbReference type="Proteomes" id="UP000245839">
    <property type="component" value="Unassembled WGS sequence"/>
</dbReference>
<organism evidence="10 12">
    <name type="scientific">Jannaschia seohaensis</name>
    <dbReference type="NCBI Taxonomy" id="475081"/>
    <lineage>
        <taxon>Bacteria</taxon>
        <taxon>Pseudomonadati</taxon>
        <taxon>Pseudomonadota</taxon>
        <taxon>Alphaproteobacteria</taxon>
        <taxon>Rhodobacterales</taxon>
        <taxon>Roseobacteraceae</taxon>
        <taxon>Jannaschia</taxon>
    </lineage>
</organism>
<evidence type="ECO:0000313" key="9">
    <source>
        <dbReference type="EMBL" id="PWJ20455.1"/>
    </source>
</evidence>
<dbReference type="InterPro" id="IPR012127">
    <property type="entry name" value="Cyt_c_prime"/>
</dbReference>
<feature type="binding site" description="axial binding residue" evidence="6">
    <location>
        <position position="145"/>
    </location>
    <ligand>
        <name>heme c</name>
        <dbReference type="ChEBI" id="CHEBI:61717"/>
    </ligand>
    <ligandPart>
        <name>Fe</name>
        <dbReference type="ChEBI" id="CHEBI:18248"/>
    </ligandPart>
</feature>
<evidence type="ECO:0000256" key="1">
    <source>
        <dbReference type="ARBA" id="ARBA00022448"/>
    </source>
</evidence>
<keyword evidence="2 7" id="KW-0349">Heme</keyword>
<dbReference type="GO" id="GO:0009055">
    <property type="term" value="F:electron transfer activity"/>
    <property type="evidence" value="ECO:0007669"/>
    <property type="project" value="InterPro"/>
</dbReference>
<dbReference type="GO" id="GO:0042597">
    <property type="term" value="C:periplasmic space"/>
    <property type="evidence" value="ECO:0007669"/>
    <property type="project" value="InterPro"/>
</dbReference>
<evidence type="ECO:0000256" key="4">
    <source>
        <dbReference type="ARBA" id="ARBA00022982"/>
    </source>
</evidence>
<feature type="binding site" description="covalent" evidence="7">
    <location>
        <position position="141"/>
    </location>
    <ligand>
        <name>heme c</name>
        <dbReference type="ChEBI" id="CHEBI:61717"/>
    </ligand>
</feature>
<comment type="PTM">
    <text evidence="7">Binds 1 heme group per subunit.</text>
</comment>
<dbReference type="EMBL" id="UETC01000003">
    <property type="protein sequence ID" value="SSA44551.1"/>
    <property type="molecule type" value="Genomic_DNA"/>
</dbReference>
<reference evidence="10 12" key="1">
    <citation type="submission" date="2016-10" db="EMBL/GenBank/DDBJ databases">
        <authorList>
            <person name="Cai Z."/>
        </authorList>
    </citation>
    <scope>NUCLEOTIDE SEQUENCE [LARGE SCALE GENOMIC DNA]</scope>
    <source>
        <strain evidence="10 12">DSM 25227</strain>
    </source>
</reference>
<sequence>MKLIPLALASALVVGGTVALAQSDVPAAVKARQGQMQIQALSIGILAGMARGNIEYDAELAAGAAHNLKSSTEMNLAIMWPEGTSSDEVMSSRALPVIWEDWAGFEAEWASFTVAVDAMEAAAPQGLEALQGAIGGVGRGCGSCHENWQLSNN</sequence>
<dbReference type="PROSITE" id="PS51009">
    <property type="entry name" value="CYTCII"/>
    <property type="match status" value="1"/>
</dbReference>
<evidence type="ECO:0000256" key="8">
    <source>
        <dbReference type="SAM" id="SignalP"/>
    </source>
</evidence>
<feature type="chain" id="PRO_5036326957" evidence="8">
    <location>
        <begin position="22"/>
        <end position="153"/>
    </location>
</feature>
<dbReference type="GO" id="GO:0022900">
    <property type="term" value="P:electron transport chain"/>
    <property type="evidence" value="ECO:0007669"/>
    <property type="project" value="InterPro"/>
</dbReference>
<dbReference type="InterPro" id="IPR010980">
    <property type="entry name" value="Cyt_c/b562"/>
</dbReference>
<reference evidence="9 11" key="2">
    <citation type="submission" date="2018-03" db="EMBL/GenBank/DDBJ databases">
        <title>Genomic Encyclopedia of Archaeal and Bacterial Type Strains, Phase II (KMG-II): from individual species to whole genera.</title>
        <authorList>
            <person name="Goeker M."/>
        </authorList>
    </citation>
    <scope>NUCLEOTIDE SEQUENCE [LARGE SCALE GENOMIC DNA]</scope>
    <source>
        <strain evidence="9 11">DSM 25227</strain>
    </source>
</reference>
<feature type="signal peptide" evidence="8">
    <location>
        <begin position="1"/>
        <end position="21"/>
    </location>
</feature>
<dbReference type="EMBL" id="QGDJ01000003">
    <property type="protein sequence ID" value="PWJ20455.1"/>
    <property type="molecule type" value="Genomic_DNA"/>
</dbReference>
<proteinExistence type="predicted"/>
<name>A0A2Y9AJ86_9RHOB</name>
<gene>
    <name evidence="9" type="ORF">BCF38_103273</name>
    <name evidence="10" type="ORF">SAMN05421539_103273</name>
</gene>
<dbReference type="InterPro" id="IPR002321">
    <property type="entry name" value="Cyt_c_II"/>
</dbReference>
<dbReference type="GO" id="GO:0020037">
    <property type="term" value="F:heme binding"/>
    <property type="evidence" value="ECO:0007669"/>
    <property type="project" value="InterPro"/>
</dbReference>
<evidence type="ECO:0000313" key="11">
    <source>
        <dbReference type="Proteomes" id="UP000245839"/>
    </source>
</evidence>
<dbReference type="Proteomes" id="UP000251571">
    <property type="component" value="Unassembled WGS sequence"/>
</dbReference>
<evidence type="ECO:0000313" key="12">
    <source>
        <dbReference type="Proteomes" id="UP000251571"/>
    </source>
</evidence>
<evidence type="ECO:0000313" key="10">
    <source>
        <dbReference type="EMBL" id="SSA44551.1"/>
    </source>
</evidence>
<keyword evidence="11" id="KW-1185">Reference proteome</keyword>
<keyword evidence="3 6" id="KW-0479">Metal-binding</keyword>
<keyword evidence="8" id="KW-0732">Signal</keyword>
<dbReference type="Gene3D" id="1.20.120.10">
    <property type="entry name" value="Cytochrome c/b562"/>
    <property type="match status" value="1"/>
</dbReference>